<evidence type="ECO:0000256" key="9">
    <source>
        <dbReference type="ARBA" id="ARBA00022837"/>
    </source>
</evidence>
<feature type="transmembrane region" description="Helical" evidence="16">
    <location>
        <begin position="170"/>
        <end position="192"/>
    </location>
</feature>
<dbReference type="GO" id="GO:0015628">
    <property type="term" value="P:protein secretion by the type II secretion system"/>
    <property type="evidence" value="ECO:0007669"/>
    <property type="project" value="InterPro"/>
</dbReference>
<dbReference type="PRINTS" id="PR00812">
    <property type="entry name" value="BCTERIALGSPF"/>
</dbReference>
<gene>
    <name evidence="18" type="ORF">HNP47_001662</name>
</gene>
<sequence>MALFDYVAVDTAGRTVTGAVAATDDAAVRKALDRKRLVPLNITPSTSASSRVERAPSGKPGRLSSKALALTTRQLATLVSVAPIEEALRTIALQADRPMVRMILETVHGGVMSGRRLSDAMALEPRAFPPLYRAMVSAGETSGALQSILERLADRLEMDEQVRGKVITALVYPLVLAVVALGVIGALMTFVVPKVVDQFDSMGQTLPLLTRLVIGVSELMQNWSWLLALVIAIGALGVAALWRNPSFRLTIDSLQLRLPLVGRLTRDLHGAKMARTLSTMIAAGLPVLEGLTITARTVSNRALRRATETMADTVREGGGLSSAMRRADVFPPILVYMTASGESSGRLEPMLDRAADYLEREFATFTAVMLSLLEPAIIVVMGGIVCLIVLSILLPILQINTLAMG</sequence>
<evidence type="ECO:0000256" key="15">
    <source>
        <dbReference type="SAM" id="MobiDB-lite"/>
    </source>
</evidence>
<organism evidence="18 19">
    <name type="scientific">Brevundimonas vesicularis</name>
    <name type="common">Pseudomonas vesicularis</name>
    <dbReference type="NCBI Taxonomy" id="41276"/>
    <lineage>
        <taxon>Bacteria</taxon>
        <taxon>Pseudomonadati</taxon>
        <taxon>Pseudomonadota</taxon>
        <taxon>Alphaproteobacteria</taxon>
        <taxon>Caulobacterales</taxon>
        <taxon>Caulobacteraceae</taxon>
        <taxon>Brevundimonas</taxon>
    </lineage>
</organism>
<dbReference type="Gene3D" id="1.20.81.30">
    <property type="entry name" value="Type II secretion system (T2SS), domain F"/>
    <property type="match status" value="2"/>
</dbReference>
<dbReference type="Proteomes" id="UP000556201">
    <property type="component" value="Unassembled WGS sequence"/>
</dbReference>
<feature type="domain" description="Type II secretion system protein GspF" evidence="17">
    <location>
        <begin position="72"/>
        <end position="193"/>
    </location>
</feature>
<evidence type="ECO:0000256" key="3">
    <source>
        <dbReference type="ARBA" id="ARBA00005745"/>
    </source>
</evidence>
<comment type="similarity">
    <text evidence="3 14">Belongs to the GSP F family.</text>
</comment>
<dbReference type="GO" id="GO:0046872">
    <property type="term" value="F:metal ion binding"/>
    <property type="evidence" value="ECO:0007669"/>
    <property type="project" value="UniProtKB-KW"/>
</dbReference>
<keyword evidence="10" id="KW-0653">Protein transport</keyword>
<keyword evidence="12 16" id="KW-0472">Membrane</keyword>
<feature type="transmembrane region" description="Helical" evidence="16">
    <location>
        <begin position="376"/>
        <end position="397"/>
    </location>
</feature>
<dbReference type="NCBIfam" id="TIGR02120">
    <property type="entry name" value="GspF"/>
    <property type="match status" value="1"/>
</dbReference>
<evidence type="ECO:0000259" key="17">
    <source>
        <dbReference type="Pfam" id="PF00482"/>
    </source>
</evidence>
<dbReference type="AlphaFoldDB" id="A0A7W9L5S3"/>
<keyword evidence="9" id="KW-0106">Calcium</keyword>
<evidence type="ECO:0000313" key="19">
    <source>
        <dbReference type="Proteomes" id="UP000556201"/>
    </source>
</evidence>
<reference evidence="18 19" key="1">
    <citation type="submission" date="2020-08" db="EMBL/GenBank/DDBJ databases">
        <title>Functional genomics of gut bacteria from endangered species of beetles.</title>
        <authorList>
            <person name="Carlos-Shanley C."/>
        </authorList>
    </citation>
    <scope>NUCLEOTIDE SEQUENCE [LARGE SCALE GENOMIC DNA]</scope>
    <source>
        <strain evidence="18 19">S00192</strain>
    </source>
</reference>
<keyword evidence="5" id="KW-1003">Cell membrane</keyword>
<protein>
    <recommendedName>
        <fullName evidence="13">General secretion pathway protein F</fullName>
    </recommendedName>
</protein>
<dbReference type="PROSITE" id="PS00874">
    <property type="entry name" value="T2SP_F"/>
    <property type="match status" value="1"/>
</dbReference>
<accession>A0A7W9L5S3</accession>
<evidence type="ECO:0000256" key="11">
    <source>
        <dbReference type="ARBA" id="ARBA00022989"/>
    </source>
</evidence>
<feature type="region of interest" description="Disordered" evidence="15">
    <location>
        <begin position="43"/>
        <end position="62"/>
    </location>
</feature>
<keyword evidence="8" id="KW-0479">Metal-binding</keyword>
<evidence type="ECO:0000256" key="14">
    <source>
        <dbReference type="RuleBase" id="RU003923"/>
    </source>
</evidence>
<evidence type="ECO:0000256" key="16">
    <source>
        <dbReference type="SAM" id="Phobius"/>
    </source>
</evidence>
<keyword evidence="7 14" id="KW-0812">Transmembrane</keyword>
<dbReference type="RefSeq" id="WP_184279161.1">
    <property type="nucleotide sequence ID" value="NZ_JACHLJ010000002.1"/>
</dbReference>
<dbReference type="GO" id="GO:0005886">
    <property type="term" value="C:plasma membrane"/>
    <property type="evidence" value="ECO:0007669"/>
    <property type="project" value="UniProtKB-SubCell"/>
</dbReference>
<evidence type="ECO:0000256" key="10">
    <source>
        <dbReference type="ARBA" id="ARBA00022927"/>
    </source>
</evidence>
<dbReference type="Pfam" id="PF00482">
    <property type="entry name" value="T2SSF"/>
    <property type="match status" value="2"/>
</dbReference>
<evidence type="ECO:0000256" key="2">
    <source>
        <dbReference type="ARBA" id="ARBA00004429"/>
    </source>
</evidence>
<keyword evidence="6" id="KW-0997">Cell inner membrane</keyword>
<evidence type="ECO:0000256" key="6">
    <source>
        <dbReference type="ARBA" id="ARBA00022519"/>
    </source>
</evidence>
<dbReference type="InterPro" id="IPR018076">
    <property type="entry name" value="T2SS_GspF_dom"/>
</dbReference>
<evidence type="ECO:0000256" key="13">
    <source>
        <dbReference type="ARBA" id="ARBA00030750"/>
    </source>
</evidence>
<keyword evidence="4 14" id="KW-0813">Transport</keyword>
<evidence type="ECO:0000256" key="4">
    <source>
        <dbReference type="ARBA" id="ARBA00022448"/>
    </source>
</evidence>
<evidence type="ECO:0000256" key="12">
    <source>
        <dbReference type="ARBA" id="ARBA00023136"/>
    </source>
</evidence>
<proteinExistence type="inferred from homology"/>
<evidence type="ECO:0000256" key="5">
    <source>
        <dbReference type="ARBA" id="ARBA00022475"/>
    </source>
</evidence>
<evidence type="ECO:0000256" key="1">
    <source>
        <dbReference type="ARBA" id="ARBA00002684"/>
    </source>
</evidence>
<feature type="transmembrane region" description="Helical" evidence="16">
    <location>
        <begin position="223"/>
        <end position="242"/>
    </location>
</feature>
<dbReference type="InterPro" id="IPR003004">
    <property type="entry name" value="GspF/PilC"/>
</dbReference>
<dbReference type="PANTHER" id="PTHR30012">
    <property type="entry name" value="GENERAL SECRETION PATHWAY PROTEIN"/>
    <property type="match status" value="1"/>
</dbReference>
<dbReference type="InterPro" id="IPR042094">
    <property type="entry name" value="T2SS_GspF_sf"/>
</dbReference>
<evidence type="ECO:0000256" key="7">
    <source>
        <dbReference type="ARBA" id="ARBA00022692"/>
    </source>
</evidence>
<comment type="caution">
    <text evidence="18">The sequence shown here is derived from an EMBL/GenBank/DDBJ whole genome shotgun (WGS) entry which is preliminary data.</text>
</comment>
<feature type="domain" description="Type II secretion system protein GspF" evidence="17">
    <location>
        <begin position="274"/>
        <end position="395"/>
    </location>
</feature>
<comment type="function">
    <text evidence="1">Component of the type II secretion system inner membrane complex required for the energy-dependent secretion of extracellular factors such as proteases and toxins from the periplasm.</text>
</comment>
<dbReference type="GO" id="GO:0015627">
    <property type="term" value="C:type II protein secretion system complex"/>
    <property type="evidence" value="ECO:0007669"/>
    <property type="project" value="InterPro"/>
</dbReference>
<evidence type="ECO:0000313" key="18">
    <source>
        <dbReference type="EMBL" id="MBB5771658.1"/>
    </source>
</evidence>
<dbReference type="EMBL" id="JACHLJ010000002">
    <property type="protein sequence ID" value="MBB5771658.1"/>
    <property type="molecule type" value="Genomic_DNA"/>
</dbReference>
<dbReference type="PANTHER" id="PTHR30012:SF0">
    <property type="entry name" value="TYPE II SECRETION SYSTEM PROTEIN F-RELATED"/>
    <property type="match status" value="1"/>
</dbReference>
<dbReference type="InterPro" id="IPR011850">
    <property type="entry name" value="T2SS_GspF"/>
</dbReference>
<dbReference type="FunFam" id="1.20.81.30:FF:000001">
    <property type="entry name" value="Type II secretion system protein F"/>
    <property type="match status" value="2"/>
</dbReference>
<name>A0A7W9L5S3_BREVE</name>
<comment type="subcellular location">
    <subcellularLocation>
        <location evidence="2 14">Cell inner membrane</location>
        <topology evidence="2 14">Multi-pass membrane protein</topology>
    </subcellularLocation>
</comment>
<keyword evidence="11 16" id="KW-1133">Transmembrane helix</keyword>
<evidence type="ECO:0000256" key="8">
    <source>
        <dbReference type="ARBA" id="ARBA00022723"/>
    </source>
</evidence>
<dbReference type="InterPro" id="IPR001992">
    <property type="entry name" value="T2SS_GspF/T4SS_PilC_CS"/>
</dbReference>